<dbReference type="PANTHER" id="PTHR31352">
    <property type="entry name" value="BETA-AMYLASE 1, CHLOROPLASTIC"/>
    <property type="match status" value="1"/>
</dbReference>
<dbReference type="GO" id="GO:0016161">
    <property type="term" value="F:beta-amylase activity"/>
    <property type="evidence" value="ECO:0007669"/>
    <property type="project" value="UniProtKB-EC"/>
</dbReference>
<keyword evidence="9" id="KW-1133">Transmembrane helix</keyword>
<evidence type="ECO:0000256" key="9">
    <source>
        <dbReference type="SAM" id="Phobius"/>
    </source>
</evidence>
<name>D2V471_NAEGR</name>
<dbReference type="Gene3D" id="3.20.20.80">
    <property type="entry name" value="Glycosidases"/>
    <property type="match status" value="1"/>
</dbReference>
<dbReference type="InterPro" id="IPR001554">
    <property type="entry name" value="Glyco_hydro_14"/>
</dbReference>
<dbReference type="GO" id="GO:0000272">
    <property type="term" value="P:polysaccharide catabolic process"/>
    <property type="evidence" value="ECO:0007669"/>
    <property type="project" value="UniProtKB-KW"/>
</dbReference>
<keyword evidence="9" id="KW-0812">Transmembrane</keyword>
<protein>
    <recommendedName>
        <fullName evidence="3 8">Beta-amylase</fullName>
        <ecNumber evidence="3 8">3.2.1.2</ecNumber>
    </recommendedName>
</protein>
<accession>D2V471</accession>
<feature type="transmembrane region" description="Helical" evidence="9">
    <location>
        <begin position="12"/>
        <end position="32"/>
    </location>
</feature>
<dbReference type="eggNOG" id="ENOG502QTBX">
    <property type="taxonomic scope" value="Eukaryota"/>
</dbReference>
<keyword evidence="7 8" id="KW-0624">Polysaccharide degradation</keyword>
<dbReference type="InterPro" id="IPR018238">
    <property type="entry name" value="Glyco_hydro_14_CS"/>
</dbReference>
<evidence type="ECO:0000256" key="7">
    <source>
        <dbReference type="ARBA" id="ARBA00023326"/>
    </source>
</evidence>
<evidence type="ECO:0000256" key="3">
    <source>
        <dbReference type="ARBA" id="ARBA00012594"/>
    </source>
</evidence>
<keyword evidence="4 8" id="KW-0378">Hydrolase</keyword>
<organism evidence="11">
    <name type="scientific">Naegleria gruberi</name>
    <name type="common">Amoeba</name>
    <dbReference type="NCBI Taxonomy" id="5762"/>
    <lineage>
        <taxon>Eukaryota</taxon>
        <taxon>Discoba</taxon>
        <taxon>Heterolobosea</taxon>
        <taxon>Tetramitia</taxon>
        <taxon>Eutetramitia</taxon>
        <taxon>Vahlkampfiidae</taxon>
        <taxon>Naegleria</taxon>
    </lineage>
</organism>
<dbReference type="GeneID" id="8849788"/>
<dbReference type="EC" id="3.2.1.2" evidence="3 8"/>
<dbReference type="InParanoid" id="D2V471"/>
<comment type="catalytic activity">
    <reaction evidence="1 8">
        <text>Hydrolysis of (1-&gt;4)-alpha-D-glucosidic linkages in polysaccharides so as to remove successive maltose units from the non-reducing ends of the chains.</text>
        <dbReference type="EC" id="3.2.1.2"/>
    </reaction>
</comment>
<proteinExistence type="inferred from homology"/>
<dbReference type="PRINTS" id="PR00750">
    <property type="entry name" value="BETAAMYLASE"/>
</dbReference>
<keyword evidence="5 8" id="KW-0119">Carbohydrate metabolism</keyword>
<dbReference type="OrthoDB" id="1660156at2759"/>
<evidence type="ECO:0000256" key="5">
    <source>
        <dbReference type="ARBA" id="ARBA00023277"/>
    </source>
</evidence>
<comment type="similarity">
    <text evidence="2 8">Belongs to the glycosyl hydrolase 14 family.</text>
</comment>
<dbReference type="SUPFAM" id="SSF51445">
    <property type="entry name" value="(Trans)glycosidases"/>
    <property type="match status" value="1"/>
</dbReference>
<sequence length="500" mass="55560">MNRQFSATHSRSATATSSLLIVLIVLISFLLFNKSVYCKIRLSTNSKEAKSTSTTTGGSYVPVYIMMPLDTVNNDGTLNNPTKIYNNLKQVKQVGTDGIMIDVWWGIVEGLAPKVYNFTAYTQLFTMCQQLGLKVEPVMSFHQCGTNVGDAAYIPLPKWVLQVGQNNPDIFYTDQNGHRDREYLSLGVDNVAIFPSGTPGKNRTAVDMYSDYMSSFMQTMSPFISSGVIEVIEIGLGPAGEMRYPSYQLQNNLNLSQSASQVGHADWGYAGPDDAGYYNSFPYQTGFFSENTADNYDSPYGKFFLSWYSGQLIQHGANILSRARNIFGKNIRIAGKIAGIHWWFFSSSHAAELTAGYYNNAFNDGYGAISQMFAQYDIDFEFTCMEMIDNEQPSNCACGPQELVAQTRATAWKYGLEYGGENALDIEGNYQANSQIINQSFSNGKAISGFTYLRMTDTLFAQGNFNAYAQLVSSLHNISSSKYEKVESIISSLKKQINKQ</sequence>
<keyword evidence="9" id="KW-0472">Membrane</keyword>
<evidence type="ECO:0000256" key="4">
    <source>
        <dbReference type="ARBA" id="ARBA00022801"/>
    </source>
</evidence>
<gene>
    <name evidence="10" type="ORF">NAEGRDRAFT_78497</name>
</gene>
<dbReference type="Proteomes" id="UP000006671">
    <property type="component" value="Unassembled WGS sequence"/>
</dbReference>
<dbReference type="EMBL" id="GG738851">
    <property type="protein sequence ID" value="EFC48468.1"/>
    <property type="molecule type" value="Genomic_DNA"/>
</dbReference>
<reference evidence="10 11" key="1">
    <citation type="journal article" date="2010" name="Cell">
        <title>The genome of Naegleria gruberi illuminates early eukaryotic versatility.</title>
        <authorList>
            <person name="Fritz-Laylin L.K."/>
            <person name="Prochnik S.E."/>
            <person name="Ginger M.L."/>
            <person name="Dacks J.B."/>
            <person name="Carpenter M.L."/>
            <person name="Field M.C."/>
            <person name="Kuo A."/>
            <person name="Paredez A."/>
            <person name="Chapman J."/>
            <person name="Pham J."/>
            <person name="Shu S."/>
            <person name="Neupane R."/>
            <person name="Cipriano M."/>
            <person name="Mancuso J."/>
            <person name="Tu H."/>
            <person name="Salamov A."/>
            <person name="Lindquist E."/>
            <person name="Shapiro H."/>
            <person name="Lucas S."/>
            <person name="Grigoriev I.V."/>
            <person name="Cande W.Z."/>
            <person name="Fulton C."/>
            <person name="Rokhsar D.S."/>
            <person name="Dawson S.C."/>
        </authorList>
    </citation>
    <scope>NUCLEOTIDE SEQUENCE [LARGE SCALE GENOMIC DNA]</scope>
    <source>
        <strain evidence="10 11">NEG-M</strain>
    </source>
</reference>
<dbReference type="KEGG" id="ngr:NAEGRDRAFT_78497"/>
<dbReference type="PROSITE" id="PS00679">
    <property type="entry name" value="BETA_AMYLASE_2"/>
    <property type="match status" value="1"/>
</dbReference>
<dbReference type="InterPro" id="IPR017853">
    <property type="entry name" value="GH"/>
</dbReference>
<evidence type="ECO:0000313" key="11">
    <source>
        <dbReference type="Proteomes" id="UP000006671"/>
    </source>
</evidence>
<dbReference type="PANTHER" id="PTHR31352:SF40">
    <property type="entry name" value="BETA-AMYLASE 6"/>
    <property type="match status" value="1"/>
</dbReference>
<evidence type="ECO:0000256" key="2">
    <source>
        <dbReference type="ARBA" id="ARBA00005652"/>
    </source>
</evidence>
<dbReference type="VEuPathDB" id="AmoebaDB:NAEGRDRAFT_78497"/>
<keyword evidence="11" id="KW-1185">Reference proteome</keyword>
<dbReference type="Pfam" id="PF01373">
    <property type="entry name" value="Glyco_hydro_14"/>
    <property type="match status" value="2"/>
</dbReference>
<evidence type="ECO:0000313" key="10">
    <source>
        <dbReference type="EMBL" id="EFC48468.1"/>
    </source>
</evidence>
<keyword evidence="6 8" id="KW-0326">Glycosidase</keyword>
<evidence type="ECO:0000256" key="1">
    <source>
        <dbReference type="ARBA" id="ARBA00000546"/>
    </source>
</evidence>
<evidence type="ECO:0000256" key="6">
    <source>
        <dbReference type="ARBA" id="ARBA00023295"/>
    </source>
</evidence>
<dbReference type="AlphaFoldDB" id="D2V471"/>
<evidence type="ECO:0000256" key="8">
    <source>
        <dbReference type="RuleBase" id="RU000509"/>
    </source>
</evidence>
<dbReference type="STRING" id="5762.D2V471"/>
<dbReference type="RefSeq" id="XP_002681212.1">
    <property type="nucleotide sequence ID" value="XM_002681166.1"/>
</dbReference>